<protein>
    <submittedName>
        <fullName evidence="2">L-amino acid amidase</fullName>
    </submittedName>
</protein>
<dbReference type="SUPFAM" id="SSF53474">
    <property type="entry name" value="alpha/beta-Hydrolases"/>
    <property type="match status" value="1"/>
</dbReference>
<keyword evidence="1" id="KW-0378">Hydrolase</keyword>
<sequence length="239" mass="27040">MTERRPPNSTVTGSVCPAVRIPFKRVMSQTTGTNTFTHGHDTFQTWYKVIGDLKSGGRSLVTLHGGPGLSHHYILSHIDLCASHPIPVVFYDQVGSGKSSHVKDKPKEFWELDLFMDELDSLLEHLGIRDNFDLLGLQHLVIVGAGASMELWLEELNNLRMLLPQDVLKTYEDDGTTDSAEYRGALKVFYKKHMCSLNPWSELLLKSFSIVNEDPTINDAMFGDFFPVQCHDEDVVYRR</sequence>
<gene>
    <name evidence="2" type="primary">laaA_7</name>
    <name evidence="2" type="ORF">A0H81_12736</name>
</gene>
<dbReference type="GO" id="GO:0006508">
    <property type="term" value="P:proteolysis"/>
    <property type="evidence" value="ECO:0007669"/>
    <property type="project" value="InterPro"/>
</dbReference>
<dbReference type="OMA" id="HMCHLED"/>
<dbReference type="InterPro" id="IPR002410">
    <property type="entry name" value="Peptidase_S33"/>
</dbReference>
<keyword evidence="3" id="KW-1185">Reference proteome</keyword>
<dbReference type="OrthoDB" id="190201at2759"/>
<dbReference type="PRINTS" id="PR00793">
    <property type="entry name" value="PROAMNOPTASE"/>
</dbReference>
<organism evidence="2 3">
    <name type="scientific">Grifola frondosa</name>
    <name type="common">Maitake</name>
    <name type="synonym">Polyporus frondosus</name>
    <dbReference type="NCBI Taxonomy" id="5627"/>
    <lineage>
        <taxon>Eukaryota</taxon>
        <taxon>Fungi</taxon>
        <taxon>Dikarya</taxon>
        <taxon>Basidiomycota</taxon>
        <taxon>Agaricomycotina</taxon>
        <taxon>Agaricomycetes</taxon>
        <taxon>Polyporales</taxon>
        <taxon>Grifolaceae</taxon>
        <taxon>Grifola</taxon>
    </lineage>
</organism>
<evidence type="ECO:0000313" key="3">
    <source>
        <dbReference type="Proteomes" id="UP000092993"/>
    </source>
</evidence>
<dbReference type="InterPro" id="IPR029058">
    <property type="entry name" value="AB_hydrolase_fold"/>
</dbReference>
<comment type="caution">
    <text evidence="2">The sequence shown here is derived from an EMBL/GenBank/DDBJ whole genome shotgun (WGS) entry which is preliminary data.</text>
</comment>
<reference evidence="2 3" key="1">
    <citation type="submission" date="2016-03" db="EMBL/GenBank/DDBJ databases">
        <title>Whole genome sequencing of Grifola frondosa 9006-11.</title>
        <authorList>
            <person name="Min B."/>
            <person name="Park H."/>
            <person name="Kim J.-G."/>
            <person name="Cho H."/>
            <person name="Oh Y.-L."/>
            <person name="Kong W.-S."/>
            <person name="Choi I.-G."/>
        </authorList>
    </citation>
    <scope>NUCLEOTIDE SEQUENCE [LARGE SCALE GENOMIC DNA]</scope>
    <source>
        <strain evidence="2 3">9006-11</strain>
    </source>
</reference>
<dbReference type="GO" id="GO:0008233">
    <property type="term" value="F:peptidase activity"/>
    <property type="evidence" value="ECO:0007669"/>
    <property type="project" value="InterPro"/>
</dbReference>
<dbReference type="EMBL" id="LUGG01000024">
    <property type="protein sequence ID" value="OBZ67370.1"/>
    <property type="molecule type" value="Genomic_DNA"/>
</dbReference>
<evidence type="ECO:0000313" key="2">
    <source>
        <dbReference type="EMBL" id="OBZ67370.1"/>
    </source>
</evidence>
<dbReference type="Proteomes" id="UP000092993">
    <property type="component" value="Unassembled WGS sequence"/>
</dbReference>
<evidence type="ECO:0000256" key="1">
    <source>
        <dbReference type="ARBA" id="ARBA00022801"/>
    </source>
</evidence>
<dbReference type="Gene3D" id="3.40.50.1820">
    <property type="entry name" value="alpha/beta hydrolase"/>
    <property type="match status" value="2"/>
</dbReference>
<name>A0A1C7LRS8_GRIFR</name>
<accession>A0A1C7LRS8</accession>
<dbReference type="AlphaFoldDB" id="A0A1C7LRS8"/>
<proteinExistence type="predicted"/>